<feature type="signal peptide" evidence="1">
    <location>
        <begin position="1"/>
        <end position="29"/>
    </location>
</feature>
<evidence type="ECO:0000313" key="2">
    <source>
        <dbReference type="EnsemblPlants" id="TuG1812G0700005374.01.T01"/>
    </source>
</evidence>
<name>A0A8R7VBM6_TRIUA</name>
<reference evidence="2" key="3">
    <citation type="submission" date="2022-06" db="UniProtKB">
        <authorList>
            <consortium name="EnsemblPlants"/>
        </authorList>
    </citation>
    <scope>IDENTIFICATION</scope>
</reference>
<organism evidence="2 3">
    <name type="scientific">Triticum urartu</name>
    <name type="common">Red wild einkorn</name>
    <name type="synonym">Crithodium urartu</name>
    <dbReference type="NCBI Taxonomy" id="4572"/>
    <lineage>
        <taxon>Eukaryota</taxon>
        <taxon>Viridiplantae</taxon>
        <taxon>Streptophyta</taxon>
        <taxon>Embryophyta</taxon>
        <taxon>Tracheophyta</taxon>
        <taxon>Spermatophyta</taxon>
        <taxon>Magnoliopsida</taxon>
        <taxon>Liliopsida</taxon>
        <taxon>Poales</taxon>
        <taxon>Poaceae</taxon>
        <taxon>BOP clade</taxon>
        <taxon>Pooideae</taxon>
        <taxon>Triticodae</taxon>
        <taxon>Triticeae</taxon>
        <taxon>Triticinae</taxon>
        <taxon>Triticum</taxon>
    </lineage>
</organism>
<reference evidence="3" key="1">
    <citation type="journal article" date="2013" name="Nature">
        <title>Draft genome of the wheat A-genome progenitor Triticum urartu.</title>
        <authorList>
            <person name="Ling H.Q."/>
            <person name="Zhao S."/>
            <person name="Liu D."/>
            <person name="Wang J."/>
            <person name="Sun H."/>
            <person name="Zhang C."/>
            <person name="Fan H."/>
            <person name="Li D."/>
            <person name="Dong L."/>
            <person name="Tao Y."/>
            <person name="Gao C."/>
            <person name="Wu H."/>
            <person name="Li Y."/>
            <person name="Cui Y."/>
            <person name="Guo X."/>
            <person name="Zheng S."/>
            <person name="Wang B."/>
            <person name="Yu K."/>
            <person name="Liang Q."/>
            <person name="Yang W."/>
            <person name="Lou X."/>
            <person name="Chen J."/>
            <person name="Feng M."/>
            <person name="Jian J."/>
            <person name="Zhang X."/>
            <person name="Luo G."/>
            <person name="Jiang Y."/>
            <person name="Liu J."/>
            <person name="Wang Z."/>
            <person name="Sha Y."/>
            <person name="Zhang B."/>
            <person name="Wu H."/>
            <person name="Tang D."/>
            <person name="Shen Q."/>
            <person name="Xue P."/>
            <person name="Zou S."/>
            <person name="Wang X."/>
            <person name="Liu X."/>
            <person name="Wang F."/>
            <person name="Yang Y."/>
            <person name="An X."/>
            <person name="Dong Z."/>
            <person name="Zhang K."/>
            <person name="Zhang X."/>
            <person name="Luo M.C."/>
            <person name="Dvorak J."/>
            <person name="Tong Y."/>
            <person name="Wang J."/>
            <person name="Yang H."/>
            <person name="Li Z."/>
            <person name="Wang D."/>
            <person name="Zhang A."/>
            <person name="Wang J."/>
        </authorList>
    </citation>
    <scope>NUCLEOTIDE SEQUENCE</scope>
    <source>
        <strain evidence="3">cv. G1812</strain>
    </source>
</reference>
<keyword evidence="1" id="KW-0732">Signal</keyword>
<proteinExistence type="predicted"/>
<reference evidence="2" key="2">
    <citation type="submission" date="2018-03" db="EMBL/GenBank/DDBJ databases">
        <title>The Triticum urartu genome reveals the dynamic nature of wheat genome evolution.</title>
        <authorList>
            <person name="Ling H."/>
            <person name="Ma B."/>
            <person name="Shi X."/>
            <person name="Liu H."/>
            <person name="Dong L."/>
            <person name="Sun H."/>
            <person name="Cao Y."/>
            <person name="Gao Q."/>
            <person name="Zheng S."/>
            <person name="Li Y."/>
            <person name="Yu Y."/>
            <person name="Du H."/>
            <person name="Qi M."/>
            <person name="Li Y."/>
            <person name="Yu H."/>
            <person name="Cui Y."/>
            <person name="Wang N."/>
            <person name="Chen C."/>
            <person name="Wu H."/>
            <person name="Zhao Y."/>
            <person name="Zhang J."/>
            <person name="Li Y."/>
            <person name="Zhou W."/>
            <person name="Zhang B."/>
            <person name="Hu W."/>
            <person name="Eijk M."/>
            <person name="Tang J."/>
            <person name="Witsenboer H."/>
            <person name="Zhao S."/>
            <person name="Li Z."/>
            <person name="Zhang A."/>
            <person name="Wang D."/>
            <person name="Liang C."/>
        </authorList>
    </citation>
    <scope>NUCLEOTIDE SEQUENCE [LARGE SCALE GENOMIC DNA]</scope>
    <source>
        <strain evidence="2">cv. G1812</strain>
    </source>
</reference>
<dbReference type="Proteomes" id="UP000015106">
    <property type="component" value="Chromosome 7"/>
</dbReference>
<evidence type="ECO:0000313" key="3">
    <source>
        <dbReference type="Proteomes" id="UP000015106"/>
    </source>
</evidence>
<protein>
    <submittedName>
        <fullName evidence="2">Uncharacterized protein</fullName>
    </submittedName>
</protein>
<evidence type="ECO:0000256" key="1">
    <source>
        <dbReference type="SAM" id="SignalP"/>
    </source>
</evidence>
<feature type="chain" id="PRO_5035730178" evidence="1">
    <location>
        <begin position="30"/>
        <end position="66"/>
    </location>
</feature>
<dbReference type="EnsemblPlants" id="TuG1812G0700005374.01.T01">
    <property type="protein sequence ID" value="TuG1812G0700005374.01.T01"/>
    <property type="gene ID" value="TuG1812G0700005374.01"/>
</dbReference>
<dbReference type="AlphaFoldDB" id="A0A8R7VBM6"/>
<sequence length="66" mass="7296">MVQVSSPDPTETSKIVMLLLLSILLWVQATSISSSPETTTQIHLFSTMPTWWSGALTTCEGLRLRC</sequence>
<keyword evidence="3" id="KW-1185">Reference proteome</keyword>
<dbReference type="Gramene" id="TuG1812G0700005374.01.T01">
    <property type="protein sequence ID" value="TuG1812G0700005374.01.T01"/>
    <property type="gene ID" value="TuG1812G0700005374.01"/>
</dbReference>
<accession>A0A8R7VBM6</accession>